<keyword evidence="4 5" id="KW-0238">DNA-binding</keyword>
<dbReference type="EMBL" id="CP002057">
    <property type="protein sequence ID" value="ADI37156.1"/>
    <property type="molecule type" value="Genomic_DNA"/>
</dbReference>
<evidence type="ECO:0000256" key="1">
    <source>
        <dbReference type="ARBA" id="ARBA00008018"/>
    </source>
</evidence>
<keyword evidence="3 5" id="KW-0963">Cytoplasm</keyword>
<dbReference type="GO" id="GO:0003690">
    <property type="term" value="F:double-stranded DNA binding"/>
    <property type="evidence" value="ECO:0007669"/>
    <property type="project" value="UniProtKB-UniRule"/>
</dbReference>
<sequence length="97" mass="10652">MGANMTNSIYIGSKGTMNYVNAVMTLFNDPSVKEVILKARGKAIIKAIDVEEVLKNRVLTSVKVQNITLGTEILKNNTGKEINVSTIEIILINEETE</sequence>
<dbReference type="GO" id="GO:0003723">
    <property type="term" value="F:RNA binding"/>
    <property type="evidence" value="ECO:0007669"/>
    <property type="project" value="InterPro"/>
</dbReference>
<comment type="function">
    <text evidence="5">Binds double-stranded DNA tightly but without sequence specificity. Involved in DNA compaction.</text>
</comment>
<protein>
    <recommendedName>
        <fullName evidence="5">DNA/RNA-binding protein Alba</fullName>
    </recommendedName>
</protein>
<evidence type="ECO:0000256" key="3">
    <source>
        <dbReference type="ARBA" id="ARBA00022490"/>
    </source>
</evidence>
<dbReference type="SUPFAM" id="SSF82704">
    <property type="entry name" value="AlbA-like"/>
    <property type="match status" value="1"/>
</dbReference>
<organism evidence="7 8">
    <name type="scientific">Methanococcus voltae (strain ATCC BAA-1334 / A3)</name>
    <dbReference type="NCBI Taxonomy" id="456320"/>
    <lineage>
        <taxon>Archaea</taxon>
        <taxon>Methanobacteriati</taxon>
        <taxon>Methanobacteriota</taxon>
        <taxon>Methanomada group</taxon>
        <taxon>Methanococci</taxon>
        <taxon>Methanococcales</taxon>
        <taxon>Methanococcaceae</taxon>
        <taxon>Methanococcus</taxon>
    </lineage>
</organism>
<dbReference type="InterPro" id="IPR036882">
    <property type="entry name" value="Alba-like_dom_sf"/>
</dbReference>
<gene>
    <name evidence="5" type="primary">albA</name>
    <name evidence="7" type="ordered locus">Mvol_1501</name>
</gene>
<evidence type="ECO:0000256" key="2">
    <source>
        <dbReference type="ARBA" id="ARBA00022454"/>
    </source>
</evidence>
<dbReference type="eggNOG" id="arCOG01753">
    <property type="taxonomic scope" value="Archaea"/>
</dbReference>
<dbReference type="HAMAP" id="MF_01122">
    <property type="entry name" value="AlbA"/>
    <property type="match status" value="1"/>
</dbReference>
<dbReference type="GO" id="GO:0030261">
    <property type="term" value="P:chromosome condensation"/>
    <property type="evidence" value="ECO:0007669"/>
    <property type="project" value="UniProtKB-KW"/>
</dbReference>
<dbReference type="InterPro" id="IPR013795">
    <property type="entry name" value="DNA/RNA-bd_Alba"/>
</dbReference>
<dbReference type="NCBIfam" id="NF003088">
    <property type="entry name" value="PRK04015.1"/>
    <property type="match status" value="1"/>
</dbReference>
<comment type="subcellular location">
    <subcellularLocation>
        <location evidence="5">Cytoplasm</location>
    </subcellularLocation>
    <subcellularLocation>
        <location evidence="5">Chromosome</location>
    </subcellularLocation>
</comment>
<dbReference type="STRING" id="456320.Mvol_1501"/>
<dbReference type="KEGG" id="mvo:Mvol_1501"/>
<dbReference type="PIRSF" id="PIRSF028732">
    <property type="entry name" value="Alba"/>
    <property type="match status" value="1"/>
</dbReference>
<accession>D7DQM9</accession>
<evidence type="ECO:0000259" key="6">
    <source>
        <dbReference type="Pfam" id="PF01918"/>
    </source>
</evidence>
<keyword evidence="5" id="KW-0226">DNA condensation</keyword>
<dbReference type="InParanoid" id="D7DQM9"/>
<dbReference type="NCBIfam" id="TIGR00285">
    <property type="entry name" value="DNA-binding protein Alba"/>
    <property type="match status" value="1"/>
</dbReference>
<evidence type="ECO:0000256" key="5">
    <source>
        <dbReference type="HAMAP-Rule" id="MF_01122"/>
    </source>
</evidence>
<comment type="caution">
    <text evidence="5">Lacks conserved residue(s) required for the propagation of feature annotation.</text>
</comment>
<evidence type="ECO:0000256" key="4">
    <source>
        <dbReference type="ARBA" id="ARBA00023125"/>
    </source>
</evidence>
<evidence type="ECO:0000313" key="8">
    <source>
        <dbReference type="Proteomes" id="UP000007722"/>
    </source>
</evidence>
<dbReference type="Proteomes" id="UP000007722">
    <property type="component" value="Chromosome"/>
</dbReference>
<dbReference type="Pfam" id="PF01918">
    <property type="entry name" value="Alba"/>
    <property type="match status" value="1"/>
</dbReference>
<dbReference type="Gene3D" id="3.30.110.20">
    <property type="entry name" value="Alba-like domain"/>
    <property type="match status" value="1"/>
</dbReference>
<dbReference type="GO" id="GO:0005694">
    <property type="term" value="C:chromosome"/>
    <property type="evidence" value="ECO:0007669"/>
    <property type="project" value="UniProtKB-SubCell"/>
</dbReference>
<dbReference type="HOGENOM" id="CLU_110989_1_0_2"/>
<name>D7DQM9_METV3</name>
<feature type="domain" description="DNA/RNA-binding protein Alba-like" evidence="6">
    <location>
        <begin position="7"/>
        <end position="70"/>
    </location>
</feature>
<keyword evidence="8" id="KW-1185">Reference proteome</keyword>
<reference evidence="7 8" key="1">
    <citation type="submission" date="2010-05" db="EMBL/GenBank/DDBJ databases">
        <title>Complete sequence of Methanococcus voltae A3.</title>
        <authorList>
            <consortium name="US DOE Joint Genome Institute"/>
            <person name="Lucas S."/>
            <person name="Copeland A."/>
            <person name="Lapidus A."/>
            <person name="Cheng J.-F."/>
            <person name="Bruce D."/>
            <person name="Goodwin L."/>
            <person name="Pitluck S."/>
            <person name="Lowry S."/>
            <person name="Clum A."/>
            <person name="Land M."/>
            <person name="Hauser L."/>
            <person name="Kyrpides N."/>
            <person name="Mikhailova N."/>
            <person name="Whitman W.B."/>
            <person name="Woyke T."/>
        </authorList>
    </citation>
    <scope>NUCLEOTIDE SEQUENCE [LARGE SCALE GENOMIC DNA]</scope>
    <source>
        <strain evidence="8">ATCC BAA-1334 / A3</strain>
    </source>
</reference>
<dbReference type="InterPro" id="IPR002775">
    <property type="entry name" value="DNA/RNA-bd_Alba-like"/>
</dbReference>
<evidence type="ECO:0000313" key="7">
    <source>
        <dbReference type="EMBL" id="ADI37156.1"/>
    </source>
</evidence>
<keyword evidence="2 5" id="KW-0158">Chromosome</keyword>
<dbReference type="AlphaFoldDB" id="D7DQM9"/>
<dbReference type="FunCoup" id="D7DQM9">
    <property type="interactions" value="1"/>
</dbReference>
<comment type="similarity">
    <text evidence="1 5">Belongs to the histone-like Alba family.</text>
</comment>
<proteinExistence type="inferred from homology"/>
<dbReference type="GO" id="GO:0005737">
    <property type="term" value="C:cytoplasm"/>
    <property type="evidence" value="ECO:0007669"/>
    <property type="project" value="UniProtKB-SubCell"/>
</dbReference>